<evidence type="ECO:0000259" key="1">
    <source>
        <dbReference type="Pfam" id="PF12766"/>
    </source>
</evidence>
<dbReference type="SUPFAM" id="SSF50475">
    <property type="entry name" value="FMN-binding split barrel"/>
    <property type="match status" value="1"/>
</dbReference>
<reference evidence="3 4" key="1">
    <citation type="submission" date="2019-03" db="EMBL/GenBank/DDBJ databases">
        <authorList>
            <person name="Gaulin E."/>
            <person name="Dumas B."/>
        </authorList>
    </citation>
    <scope>NUCLEOTIDE SEQUENCE [LARGE SCALE GENOMIC DNA]</scope>
    <source>
        <strain evidence="3">CBS 568.67</strain>
    </source>
</reference>
<protein>
    <submittedName>
        <fullName evidence="3">Aste57867_13804 protein</fullName>
    </submittedName>
</protein>
<dbReference type="OrthoDB" id="434253at2759"/>
<keyword evidence="4" id="KW-1185">Reference proteome</keyword>
<organism evidence="3 4">
    <name type="scientific">Aphanomyces stellatus</name>
    <dbReference type="NCBI Taxonomy" id="120398"/>
    <lineage>
        <taxon>Eukaryota</taxon>
        <taxon>Sar</taxon>
        <taxon>Stramenopiles</taxon>
        <taxon>Oomycota</taxon>
        <taxon>Saprolegniomycetes</taxon>
        <taxon>Saprolegniales</taxon>
        <taxon>Verrucalvaceae</taxon>
        <taxon>Aphanomyces</taxon>
    </lineage>
</organism>
<gene>
    <name evidence="3" type="primary">Aste57867_13804</name>
    <name evidence="2" type="ORF">As57867_013754</name>
    <name evidence="3" type="ORF">ASTE57867_13804</name>
</gene>
<dbReference type="PANTHER" id="PTHR28243">
    <property type="entry name" value="AGL049CP"/>
    <property type="match status" value="1"/>
</dbReference>
<dbReference type="EMBL" id="VJMH01005482">
    <property type="protein sequence ID" value="KAF0695370.1"/>
    <property type="molecule type" value="Genomic_DNA"/>
</dbReference>
<proteinExistence type="predicted"/>
<dbReference type="PANTHER" id="PTHR28243:SF1">
    <property type="entry name" value="PYRIDOXAMINE 5'-PHOSPHATE OXIDASE ALR4036 FAMILY FMN-BINDING DOMAIN-CONTAINING PROTEIN"/>
    <property type="match status" value="1"/>
</dbReference>
<dbReference type="EMBL" id="CAADRA010005503">
    <property type="protein sequence ID" value="VFT90636.1"/>
    <property type="molecule type" value="Genomic_DNA"/>
</dbReference>
<dbReference type="InterPro" id="IPR012349">
    <property type="entry name" value="Split_barrel_FMN-bd"/>
</dbReference>
<name>A0A485L0S0_9STRA</name>
<dbReference type="UniPathway" id="UPA01068">
    <property type="reaction ID" value="UER00304"/>
</dbReference>
<dbReference type="InterPro" id="IPR024624">
    <property type="entry name" value="Pyridox_Oxase_Alr4036_FMN-bd"/>
</dbReference>
<sequence length="323" mass="35704">MPLPDATAIASFGDEAVHDVKAEGPPPSSPQVHRDVALHSARRHLKGSLNISRGRVIDVERLTPIGCIFNAKRANRRMNFVVRRLACGTRLQHRHLPPTNPMSSIASSSSTSSTSWTERITHSIQVSRQIRGGNYVQLATVDADGRPHCRTVVFRGFLDLPDGSRAMKMITDARSDKVAQIHHSPASELVWWFSLTSEQYRVAGSLTLVSSTQPPTSTSRSTHLLQEARDAQWSALSDAAREQFFWLTPGLYDPTAAAQVPARDGAKEGGIGPPPDTFLLMLLVPTHVKYLRLTDNFVQDETRNLADNTWHVLPRPHSSDSKM</sequence>
<dbReference type="Proteomes" id="UP000332933">
    <property type="component" value="Unassembled WGS sequence"/>
</dbReference>
<evidence type="ECO:0000313" key="2">
    <source>
        <dbReference type="EMBL" id="KAF0695370.1"/>
    </source>
</evidence>
<reference evidence="2" key="2">
    <citation type="submission" date="2019-06" db="EMBL/GenBank/DDBJ databases">
        <title>Genomics analysis of Aphanomyces spp. identifies a new class of oomycete effector associated with host adaptation.</title>
        <authorList>
            <person name="Gaulin E."/>
        </authorList>
    </citation>
    <scope>NUCLEOTIDE SEQUENCE</scope>
    <source>
        <strain evidence="2">CBS 578.67</strain>
    </source>
</reference>
<dbReference type="AlphaFoldDB" id="A0A485L0S0"/>
<dbReference type="GO" id="GO:0010181">
    <property type="term" value="F:FMN binding"/>
    <property type="evidence" value="ECO:0007669"/>
    <property type="project" value="InterPro"/>
</dbReference>
<dbReference type="Pfam" id="PF12766">
    <property type="entry name" value="Pyridox_oxase_2"/>
    <property type="match status" value="1"/>
</dbReference>
<evidence type="ECO:0000313" key="3">
    <source>
        <dbReference type="EMBL" id="VFT90636.1"/>
    </source>
</evidence>
<accession>A0A485L0S0</accession>
<feature type="domain" description="Pyridoxamine 5'-phosphate oxidase Alr4036 family FMN-binding" evidence="1">
    <location>
        <begin position="114"/>
        <end position="209"/>
    </location>
</feature>
<dbReference type="Gene3D" id="2.30.110.10">
    <property type="entry name" value="Electron Transport, Fmn-binding Protein, Chain A"/>
    <property type="match status" value="1"/>
</dbReference>
<evidence type="ECO:0000313" key="4">
    <source>
        <dbReference type="Proteomes" id="UP000332933"/>
    </source>
</evidence>